<proteinExistence type="predicted"/>
<dbReference type="EMBL" id="GGFJ01012757">
    <property type="protein sequence ID" value="MBW61898.1"/>
    <property type="molecule type" value="Transcribed_RNA"/>
</dbReference>
<accession>A0A2M4CAC4</accession>
<evidence type="ECO:0000313" key="1">
    <source>
        <dbReference type="EMBL" id="MBW61898.1"/>
    </source>
</evidence>
<reference evidence="1" key="1">
    <citation type="submission" date="2018-01" db="EMBL/GenBank/DDBJ databases">
        <title>An insight into the sialome of Amazonian anophelines.</title>
        <authorList>
            <person name="Ribeiro J.M."/>
            <person name="Scarpassa V."/>
            <person name="Calvo E."/>
        </authorList>
    </citation>
    <scope>NUCLEOTIDE SEQUENCE</scope>
    <source>
        <tissue evidence="1">Salivary glands</tissue>
    </source>
</reference>
<sequence>MMGWDSMGCERPLLCVSPAALVASSSASFTFSSAVRCQQVVSHTRTSPADAAQDFSRDPFLPFGVLFRRLLGLLRYFPGTAAADRSVGRSGATSI</sequence>
<organism evidence="1">
    <name type="scientific">Anopheles marajoara</name>
    <dbReference type="NCBI Taxonomy" id="58244"/>
    <lineage>
        <taxon>Eukaryota</taxon>
        <taxon>Metazoa</taxon>
        <taxon>Ecdysozoa</taxon>
        <taxon>Arthropoda</taxon>
        <taxon>Hexapoda</taxon>
        <taxon>Insecta</taxon>
        <taxon>Pterygota</taxon>
        <taxon>Neoptera</taxon>
        <taxon>Endopterygota</taxon>
        <taxon>Diptera</taxon>
        <taxon>Nematocera</taxon>
        <taxon>Culicoidea</taxon>
        <taxon>Culicidae</taxon>
        <taxon>Anophelinae</taxon>
        <taxon>Anopheles</taxon>
    </lineage>
</organism>
<name>A0A2M4CAC4_9DIPT</name>
<protein>
    <submittedName>
        <fullName evidence="1">Putative secreted protein</fullName>
    </submittedName>
</protein>
<dbReference type="AlphaFoldDB" id="A0A2M4CAC4"/>